<comment type="caution">
    <text evidence="1">The sequence shown here is derived from an EMBL/GenBank/DDBJ whole genome shotgun (WGS) entry which is preliminary data.</text>
</comment>
<accession>A0A2W1LE52</accession>
<dbReference type="AlphaFoldDB" id="A0A2W1LE52"/>
<reference evidence="1 2" key="1">
    <citation type="submission" date="2018-06" db="EMBL/GenBank/DDBJ databases">
        <title>Paenibacillus imtechensis sp. nov.</title>
        <authorList>
            <person name="Pinnaka A.K."/>
            <person name="Singh H."/>
            <person name="Kaur M."/>
        </authorList>
    </citation>
    <scope>NUCLEOTIDE SEQUENCE [LARGE SCALE GENOMIC DNA]</scope>
    <source>
        <strain evidence="1 2">SMB1</strain>
    </source>
</reference>
<dbReference type="EMBL" id="QKRB01000028">
    <property type="protein sequence ID" value="PZD97366.1"/>
    <property type="molecule type" value="Genomic_DNA"/>
</dbReference>
<evidence type="ECO:0000313" key="2">
    <source>
        <dbReference type="Proteomes" id="UP000249522"/>
    </source>
</evidence>
<evidence type="ECO:0000313" key="1">
    <source>
        <dbReference type="EMBL" id="PZD97366.1"/>
    </source>
</evidence>
<protein>
    <submittedName>
        <fullName evidence="1">Uncharacterized protein</fullName>
    </submittedName>
</protein>
<sequence>MNNLNLYTAEKLMHEAREQLEKKAALFWMDHSLTPHNLSLGRILYTRVKRLFVSRKAVKGAKYQLCCSSCC</sequence>
<proteinExistence type="predicted"/>
<keyword evidence="2" id="KW-1185">Reference proteome</keyword>
<name>A0A2W1LE52_9BACL</name>
<gene>
    <name evidence="1" type="ORF">DNH61_03175</name>
</gene>
<organism evidence="1 2">
    <name type="scientific">Paenibacillus sambharensis</name>
    <dbReference type="NCBI Taxonomy" id="1803190"/>
    <lineage>
        <taxon>Bacteria</taxon>
        <taxon>Bacillati</taxon>
        <taxon>Bacillota</taxon>
        <taxon>Bacilli</taxon>
        <taxon>Bacillales</taxon>
        <taxon>Paenibacillaceae</taxon>
        <taxon>Paenibacillus</taxon>
    </lineage>
</organism>
<dbReference type="Proteomes" id="UP000249522">
    <property type="component" value="Unassembled WGS sequence"/>
</dbReference>